<sequence>MGHGREKGLCIGMIIHFIALTYFNNSTQIHNYHPVRDVPY</sequence>
<accession>X1VD55</accession>
<protein>
    <submittedName>
        <fullName evidence="1">Uncharacterized protein</fullName>
    </submittedName>
</protein>
<dbReference type="EMBL" id="BARW01027399">
    <property type="protein sequence ID" value="GAJ15347.1"/>
    <property type="molecule type" value="Genomic_DNA"/>
</dbReference>
<evidence type="ECO:0000313" key="1">
    <source>
        <dbReference type="EMBL" id="GAJ15347.1"/>
    </source>
</evidence>
<name>X1VD55_9ZZZZ</name>
<reference evidence="1" key="1">
    <citation type="journal article" date="2014" name="Front. Microbiol.">
        <title>High frequency of phylogenetically diverse reductive dehalogenase-homologous genes in deep subseafloor sedimentary metagenomes.</title>
        <authorList>
            <person name="Kawai M."/>
            <person name="Futagami T."/>
            <person name="Toyoda A."/>
            <person name="Takaki Y."/>
            <person name="Nishi S."/>
            <person name="Hori S."/>
            <person name="Arai W."/>
            <person name="Tsubouchi T."/>
            <person name="Morono Y."/>
            <person name="Uchiyama I."/>
            <person name="Ito T."/>
            <person name="Fujiyama A."/>
            <person name="Inagaki F."/>
            <person name="Takami H."/>
        </authorList>
    </citation>
    <scope>NUCLEOTIDE SEQUENCE</scope>
    <source>
        <strain evidence="1">Expedition CK06-06</strain>
    </source>
</reference>
<gene>
    <name evidence="1" type="ORF">S12H4_44468</name>
</gene>
<comment type="caution">
    <text evidence="1">The sequence shown here is derived from an EMBL/GenBank/DDBJ whole genome shotgun (WGS) entry which is preliminary data.</text>
</comment>
<organism evidence="1">
    <name type="scientific">marine sediment metagenome</name>
    <dbReference type="NCBI Taxonomy" id="412755"/>
    <lineage>
        <taxon>unclassified sequences</taxon>
        <taxon>metagenomes</taxon>
        <taxon>ecological metagenomes</taxon>
    </lineage>
</organism>
<dbReference type="AlphaFoldDB" id="X1VD55"/>
<feature type="non-terminal residue" evidence="1">
    <location>
        <position position="40"/>
    </location>
</feature>
<proteinExistence type="predicted"/>